<feature type="domain" description="Granulins" evidence="2">
    <location>
        <begin position="5"/>
        <end position="18"/>
    </location>
</feature>
<dbReference type="Proteomes" id="UP000243686">
    <property type="component" value="Unassembled WGS sequence"/>
</dbReference>
<keyword evidence="1" id="KW-1015">Disulfide bond</keyword>
<evidence type="ECO:0000313" key="3">
    <source>
        <dbReference type="EMBL" id="OON13497.1"/>
    </source>
</evidence>
<evidence type="ECO:0000256" key="1">
    <source>
        <dbReference type="ARBA" id="ARBA00023157"/>
    </source>
</evidence>
<dbReference type="PROSITE" id="PS00799">
    <property type="entry name" value="GRANULINS"/>
    <property type="match status" value="1"/>
</dbReference>
<dbReference type="Gene3D" id="2.10.25.160">
    <property type="entry name" value="Granulin"/>
    <property type="match status" value="1"/>
</dbReference>
<proteinExistence type="predicted"/>
<keyword evidence="4" id="KW-1185">Reference proteome</keyword>
<dbReference type="Pfam" id="PF00396">
    <property type="entry name" value="Granulin"/>
    <property type="match status" value="1"/>
</dbReference>
<dbReference type="EMBL" id="KV907367">
    <property type="protein sequence ID" value="OON13497.1"/>
    <property type="molecule type" value="Genomic_DNA"/>
</dbReference>
<protein>
    <recommendedName>
        <fullName evidence="2">Granulins domain-containing protein</fullName>
    </recommendedName>
</protein>
<gene>
    <name evidence="3" type="ORF">X801_10729</name>
</gene>
<feature type="non-terminal residue" evidence="3">
    <location>
        <position position="46"/>
    </location>
</feature>
<dbReference type="InterPro" id="IPR037277">
    <property type="entry name" value="Granulin_sf"/>
</dbReference>
<organism evidence="3 4">
    <name type="scientific">Opisthorchis viverrini</name>
    <name type="common">Southeast Asian liver fluke</name>
    <dbReference type="NCBI Taxonomy" id="6198"/>
    <lineage>
        <taxon>Eukaryota</taxon>
        <taxon>Metazoa</taxon>
        <taxon>Spiralia</taxon>
        <taxon>Lophotrochozoa</taxon>
        <taxon>Platyhelminthes</taxon>
        <taxon>Trematoda</taxon>
        <taxon>Digenea</taxon>
        <taxon>Opisthorchiida</taxon>
        <taxon>Opisthorchiata</taxon>
        <taxon>Opisthorchiidae</taxon>
        <taxon>Opisthorchis</taxon>
    </lineage>
</organism>
<accession>A0A1S8WGD6</accession>
<dbReference type="InterPro" id="IPR000118">
    <property type="entry name" value="Granulin"/>
</dbReference>
<reference evidence="3 4" key="1">
    <citation type="submission" date="2015-03" db="EMBL/GenBank/DDBJ databases">
        <title>Draft genome of the nematode, Opisthorchis viverrini.</title>
        <authorList>
            <person name="Mitreva M."/>
        </authorList>
    </citation>
    <scope>NUCLEOTIDE SEQUENCE [LARGE SCALE GENOMIC DNA]</scope>
    <source>
        <strain evidence="3">Khon Kaen</strain>
    </source>
</reference>
<dbReference type="AlphaFoldDB" id="A0A1S8WGD6"/>
<sequence length="46" mass="4886">MATCCSDLVHCCPHGTACTGYGLCVRGDHKLLSHALQIMLNGRKVA</sequence>
<name>A0A1S8WGD6_OPIVI</name>
<evidence type="ECO:0000259" key="2">
    <source>
        <dbReference type="PROSITE" id="PS00799"/>
    </source>
</evidence>
<evidence type="ECO:0000313" key="4">
    <source>
        <dbReference type="Proteomes" id="UP000243686"/>
    </source>
</evidence>